<dbReference type="EMBL" id="JARKIB010000309">
    <property type="protein sequence ID" value="KAJ7715378.1"/>
    <property type="molecule type" value="Genomic_DNA"/>
</dbReference>
<feature type="compositionally biased region" description="Low complexity" evidence="1">
    <location>
        <begin position="92"/>
        <end position="110"/>
    </location>
</feature>
<accession>A0AAD7H905</accession>
<proteinExistence type="predicted"/>
<keyword evidence="3" id="KW-1185">Reference proteome</keyword>
<dbReference type="AlphaFoldDB" id="A0AAD7H905"/>
<protein>
    <submittedName>
        <fullName evidence="2">Uncharacterized protein</fullName>
    </submittedName>
</protein>
<comment type="caution">
    <text evidence="2">The sequence shown here is derived from an EMBL/GenBank/DDBJ whole genome shotgun (WGS) entry which is preliminary data.</text>
</comment>
<organism evidence="2 3">
    <name type="scientific">Mycena metata</name>
    <dbReference type="NCBI Taxonomy" id="1033252"/>
    <lineage>
        <taxon>Eukaryota</taxon>
        <taxon>Fungi</taxon>
        <taxon>Dikarya</taxon>
        <taxon>Basidiomycota</taxon>
        <taxon>Agaricomycotina</taxon>
        <taxon>Agaricomycetes</taxon>
        <taxon>Agaricomycetidae</taxon>
        <taxon>Agaricales</taxon>
        <taxon>Marasmiineae</taxon>
        <taxon>Mycenaceae</taxon>
        <taxon>Mycena</taxon>
    </lineage>
</organism>
<name>A0AAD7H905_9AGAR</name>
<feature type="region of interest" description="Disordered" evidence="1">
    <location>
        <begin position="92"/>
        <end position="115"/>
    </location>
</feature>
<evidence type="ECO:0000256" key="1">
    <source>
        <dbReference type="SAM" id="MobiDB-lite"/>
    </source>
</evidence>
<dbReference type="Proteomes" id="UP001215598">
    <property type="component" value="Unassembled WGS sequence"/>
</dbReference>
<evidence type="ECO:0000313" key="3">
    <source>
        <dbReference type="Proteomes" id="UP001215598"/>
    </source>
</evidence>
<sequence>MSAVQTIPFPAPSTLEAQKENAPLRQTTLLNALDKGIAKGRKRTITLVNGDELDLAASIPVTPAVLDAMRLRIIQLEDELATPPAKRAKTAASASAVASSSSAAPAASSSKAEEKKRKMQVKKIFDHLKKECKSDSVKFQGSVKTIKFDEVFEQTEFETLFGGKGHLVQPTPQNKPKSVVTIIEFNNATYIQNFFGDELKPLKGNVWSRGGIPQRSFGFFSGGGGLSKSIKQGSCDVTIRSLEVNYSKNNLKCTLKFEVGQVGGYGGGYDSDY</sequence>
<reference evidence="2" key="1">
    <citation type="submission" date="2023-03" db="EMBL/GenBank/DDBJ databases">
        <title>Massive genome expansion in bonnet fungi (Mycena s.s.) driven by repeated elements and novel gene families across ecological guilds.</title>
        <authorList>
            <consortium name="Lawrence Berkeley National Laboratory"/>
            <person name="Harder C.B."/>
            <person name="Miyauchi S."/>
            <person name="Viragh M."/>
            <person name="Kuo A."/>
            <person name="Thoen E."/>
            <person name="Andreopoulos B."/>
            <person name="Lu D."/>
            <person name="Skrede I."/>
            <person name="Drula E."/>
            <person name="Henrissat B."/>
            <person name="Morin E."/>
            <person name="Kohler A."/>
            <person name="Barry K."/>
            <person name="LaButti K."/>
            <person name="Morin E."/>
            <person name="Salamov A."/>
            <person name="Lipzen A."/>
            <person name="Mereny Z."/>
            <person name="Hegedus B."/>
            <person name="Baldrian P."/>
            <person name="Stursova M."/>
            <person name="Weitz H."/>
            <person name="Taylor A."/>
            <person name="Grigoriev I.V."/>
            <person name="Nagy L.G."/>
            <person name="Martin F."/>
            <person name="Kauserud H."/>
        </authorList>
    </citation>
    <scope>NUCLEOTIDE SEQUENCE</scope>
    <source>
        <strain evidence="2">CBHHK182m</strain>
    </source>
</reference>
<gene>
    <name evidence="2" type="ORF">B0H16DRAFT_500741</name>
</gene>
<evidence type="ECO:0000313" key="2">
    <source>
        <dbReference type="EMBL" id="KAJ7715378.1"/>
    </source>
</evidence>